<evidence type="ECO:0000256" key="6">
    <source>
        <dbReference type="ARBA" id="ARBA00022840"/>
    </source>
</evidence>
<dbReference type="InterPro" id="IPR001650">
    <property type="entry name" value="Helicase_C-like"/>
</dbReference>
<dbReference type="SMART" id="SM00490">
    <property type="entry name" value="HELICc"/>
    <property type="match status" value="1"/>
</dbReference>
<dbReference type="Proteomes" id="UP001152798">
    <property type="component" value="Chromosome 1"/>
</dbReference>
<dbReference type="Pfam" id="PF21010">
    <property type="entry name" value="HA2_C"/>
    <property type="match status" value="1"/>
</dbReference>
<dbReference type="InterPro" id="IPR002464">
    <property type="entry name" value="DNA/RNA_helicase_DEAH_CS"/>
</dbReference>
<dbReference type="InterPro" id="IPR011709">
    <property type="entry name" value="DEAD-box_helicase_OB_fold"/>
</dbReference>
<dbReference type="AlphaFoldDB" id="A0A9P0GWV1"/>
<feature type="compositionally biased region" description="Acidic residues" evidence="8">
    <location>
        <begin position="209"/>
        <end position="230"/>
    </location>
</feature>
<dbReference type="OrthoDB" id="10025033at2759"/>
<dbReference type="PROSITE" id="PS51192">
    <property type="entry name" value="HELICASE_ATP_BIND_1"/>
    <property type="match status" value="1"/>
</dbReference>
<dbReference type="EMBL" id="OV725077">
    <property type="protein sequence ID" value="CAH1389008.1"/>
    <property type="molecule type" value="Genomic_DNA"/>
</dbReference>
<gene>
    <name evidence="11" type="ORF">NEZAVI_LOCUS487</name>
</gene>
<evidence type="ECO:0000256" key="8">
    <source>
        <dbReference type="SAM" id="MobiDB-lite"/>
    </source>
</evidence>
<feature type="domain" description="Helicase ATP-binding" evidence="9">
    <location>
        <begin position="302"/>
        <end position="469"/>
    </location>
</feature>
<keyword evidence="7" id="KW-0175">Coiled coil</keyword>
<name>A0A9P0GWV1_NEZVI</name>
<dbReference type="InterPro" id="IPR048333">
    <property type="entry name" value="HA2_WH"/>
</dbReference>
<dbReference type="InterPro" id="IPR011545">
    <property type="entry name" value="DEAD/DEAH_box_helicase_dom"/>
</dbReference>
<evidence type="ECO:0000313" key="12">
    <source>
        <dbReference type="Proteomes" id="UP001152798"/>
    </source>
</evidence>
<sequence length="1176" mass="133638">MGKTKKRYNWKSRQVVKTEIDKSEEKKIVVNIPSAEHYDEANPLVLPSKKRKTKLEIPKTQVKNLLSKKKRKELEKIVERKKKKENRAALLESLAKVQAKPEELSKMVSISTAITKGLKRRYKDDDPFDTLEGGDKVVSASGNNDSQQRINSIKGARKRRRLLAVINNFDKKKKVRDPNIVGFESSSEESSDDDDNDDDTALNIKQETPVDDNNDEPESNNDPDIVEVEDVANSTTEKPNNAAENDVNKVVAPDGKDEVKIKEKTKISVPSNPAVYVPVDRKPEIQEARLKLPILAEEQIIMEKINENHVVLIAGETGSGKTTQVPQFLYEAGYARDGKMIGITEPRRVAAISMAKRVGEELNLSCDDVSYLIRFEGNVTPTTKIKFMTDGVLLKEVQSDFLLNKYSVIILDEAHERSVYTDILMGLLSRVVILRNKRGIPLKLIIMSATLKVEDFTENTRLFKIPPPVIKVESRQFPVTVHFNKRTNPDYLKEAYRKTCKIHTQLPDGGILIFLTGQQEVNTLVSKLRKAFPFRKVNKTIDKPDDQDKEKEDEEDELNLDRVMQKVKKKKKETPLSLPEINLDNYDVAPNDDTEMDILESDEEPDEEDWELEGMKVSNAQPLWVLPLYSVLPSREQAKVFQEPPEGCRLCVVATNVAETSLTIPGVKYVVDSGKVKTKLYDKITGVSGFAITWTSKAAADQRAGRAGRTSPGHCYRLYSSAVFNDEFEGWTVPEMQRRPVDELVLQMKSLGIQRVVNFPFPSSPDLAQLKSAEQRLTYLGALERTPKKKGDDGWVGKLTPLGEAMAKFPVAPRFAKMLCLSHQHNLMEYTITLVAALSIQELLLNDNESQNKSRNKRLCWAGQGNSKLLGDAMVLLRSVGAAEYANSCGKLEEFCSEHKIRLKGIIEARKIRIQLTNEINLLNPELNLPVDPKLKPPTDIQAKLLRQIVLSGMLDQVARKVDEPQESTVKQRPLYHTPLLDETVQVHSSSVLYKEYPEWIVYQEIYQTNKVYLRGITAIEPEWLPVFAKSLCRVGVPMEDPVPRYDPTTGLIYCHVKGTFGRRGWDLPPVEIEFPSVLDKYKWFAMFLLDGTIFPKLKKFTKSLLSTPKTMIRSWARLQPRTEILLKTLIQKEVNSRDKLLKVWKTDRTYLLDAYQKWLPEKAHNETSVMWPPID</sequence>
<dbReference type="Pfam" id="PF00270">
    <property type="entry name" value="DEAD"/>
    <property type="match status" value="1"/>
</dbReference>
<dbReference type="GO" id="GO:0000462">
    <property type="term" value="P:maturation of SSU-rRNA from tricistronic rRNA transcript (SSU-rRNA, 5.8S rRNA, LSU-rRNA)"/>
    <property type="evidence" value="ECO:0007669"/>
    <property type="project" value="TreeGrafter"/>
</dbReference>
<reference evidence="11" key="1">
    <citation type="submission" date="2022-01" db="EMBL/GenBank/DDBJ databases">
        <authorList>
            <person name="King R."/>
        </authorList>
    </citation>
    <scope>NUCLEOTIDE SEQUENCE</scope>
</reference>
<evidence type="ECO:0000256" key="4">
    <source>
        <dbReference type="ARBA" id="ARBA00022801"/>
    </source>
</evidence>
<feature type="compositionally biased region" description="Polar residues" evidence="8">
    <location>
        <begin position="140"/>
        <end position="151"/>
    </location>
</feature>
<dbReference type="FunFam" id="3.40.50.300:FF:000895">
    <property type="entry name" value="probable ATP-dependent RNA helicase DHX37"/>
    <property type="match status" value="1"/>
</dbReference>
<dbReference type="PROSITE" id="PS00690">
    <property type="entry name" value="DEAH_ATP_HELICASE"/>
    <property type="match status" value="1"/>
</dbReference>
<dbReference type="SMART" id="SM00487">
    <property type="entry name" value="DEXDc"/>
    <property type="match status" value="1"/>
</dbReference>
<feature type="region of interest" description="Disordered" evidence="8">
    <location>
        <begin position="119"/>
        <end position="157"/>
    </location>
</feature>
<dbReference type="PANTHER" id="PTHR18934:SF99">
    <property type="entry name" value="ATP-DEPENDENT RNA HELICASE DHX37-RELATED"/>
    <property type="match status" value="1"/>
</dbReference>
<dbReference type="InterPro" id="IPR056371">
    <property type="entry name" value="DHX37-like_C"/>
</dbReference>
<dbReference type="Pfam" id="PF00271">
    <property type="entry name" value="Helicase_C"/>
    <property type="match status" value="1"/>
</dbReference>
<dbReference type="Pfam" id="PF04408">
    <property type="entry name" value="WHD_HA2"/>
    <property type="match status" value="1"/>
</dbReference>
<proteinExistence type="inferred from homology"/>
<feature type="compositionally biased region" description="Polar residues" evidence="8">
    <location>
        <begin position="232"/>
        <end position="243"/>
    </location>
</feature>
<feature type="domain" description="Helicase C-terminal" evidence="10">
    <location>
        <begin position="559"/>
        <end position="752"/>
    </location>
</feature>
<feature type="coiled-coil region" evidence="7">
    <location>
        <begin position="67"/>
        <end position="100"/>
    </location>
</feature>
<dbReference type="GO" id="GO:0016787">
    <property type="term" value="F:hydrolase activity"/>
    <property type="evidence" value="ECO:0007669"/>
    <property type="project" value="UniProtKB-KW"/>
</dbReference>
<evidence type="ECO:0000256" key="5">
    <source>
        <dbReference type="ARBA" id="ARBA00022806"/>
    </source>
</evidence>
<keyword evidence="6" id="KW-0067">ATP-binding</keyword>
<dbReference type="Pfam" id="PF23362">
    <property type="entry name" value="DHX37_C"/>
    <property type="match status" value="1"/>
</dbReference>
<evidence type="ECO:0000259" key="10">
    <source>
        <dbReference type="PROSITE" id="PS51194"/>
    </source>
</evidence>
<keyword evidence="3" id="KW-0547">Nucleotide-binding</keyword>
<dbReference type="CDD" id="cd17982">
    <property type="entry name" value="DEXHc_DHX37"/>
    <property type="match status" value="1"/>
</dbReference>
<protein>
    <recommendedName>
        <fullName evidence="2">RNA helicase</fullName>
        <ecNumber evidence="2">3.6.4.13</ecNumber>
    </recommendedName>
</protein>
<dbReference type="PROSITE" id="PS51194">
    <property type="entry name" value="HELICASE_CTER"/>
    <property type="match status" value="1"/>
</dbReference>
<evidence type="ECO:0000256" key="1">
    <source>
        <dbReference type="ARBA" id="ARBA00008792"/>
    </source>
</evidence>
<keyword evidence="4" id="KW-0378">Hydrolase</keyword>
<organism evidence="11 12">
    <name type="scientific">Nezara viridula</name>
    <name type="common">Southern green stink bug</name>
    <name type="synonym">Cimex viridulus</name>
    <dbReference type="NCBI Taxonomy" id="85310"/>
    <lineage>
        <taxon>Eukaryota</taxon>
        <taxon>Metazoa</taxon>
        <taxon>Ecdysozoa</taxon>
        <taxon>Arthropoda</taxon>
        <taxon>Hexapoda</taxon>
        <taxon>Insecta</taxon>
        <taxon>Pterygota</taxon>
        <taxon>Neoptera</taxon>
        <taxon>Paraneoptera</taxon>
        <taxon>Hemiptera</taxon>
        <taxon>Heteroptera</taxon>
        <taxon>Panheteroptera</taxon>
        <taxon>Pentatomomorpha</taxon>
        <taxon>Pentatomoidea</taxon>
        <taxon>Pentatomidae</taxon>
        <taxon>Pentatominae</taxon>
        <taxon>Nezara</taxon>
    </lineage>
</organism>
<dbReference type="GO" id="GO:0003723">
    <property type="term" value="F:RNA binding"/>
    <property type="evidence" value="ECO:0007669"/>
    <property type="project" value="TreeGrafter"/>
</dbReference>
<dbReference type="PANTHER" id="PTHR18934">
    <property type="entry name" value="ATP-DEPENDENT RNA HELICASE"/>
    <property type="match status" value="1"/>
</dbReference>
<evidence type="ECO:0000256" key="7">
    <source>
        <dbReference type="SAM" id="Coils"/>
    </source>
</evidence>
<dbReference type="Pfam" id="PF07717">
    <property type="entry name" value="OB_NTP_bind"/>
    <property type="match status" value="1"/>
</dbReference>
<keyword evidence="5" id="KW-0347">Helicase</keyword>
<dbReference type="SMART" id="SM00847">
    <property type="entry name" value="HA2"/>
    <property type="match status" value="1"/>
</dbReference>
<dbReference type="Gene3D" id="3.40.50.300">
    <property type="entry name" value="P-loop containing nucleotide triphosphate hydrolases"/>
    <property type="match status" value="2"/>
</dbReference>
<dbReference type="GO" id="GO:0003724">
    <property type="term" value="F:RNA helicase activity"/>
    <property type="evidence" value="ECO:0007669"/>
    <property type="project" value="UniProtKB-EC"/>
</dbReference>
<comment type="similarity">
    <text evidence="1">Belongs to the DEAD box helicase family. DEAH subfamily.</text>
</comment>
<feature type="region of interest" description="Disordered" evidence="8">
    <location>
        <begin position="180"/>
        <end position="256"/>
    </location>
</feature>
<keyword evidence="12" id="KW-1185">Reference proteome</keyword>
<dbReference type="SUPFAM" id="SSF52540">
    <property type="entry name" value="P-loop containing nucleoside triphosphate hydrolases"/>
    <property type="match status" value="1"/>
</dbReference>
<dbReference type="EC" id="3.6.4.13" evidence="2"/>
<dbReference type="GO" id="GO:0005524">
    <property type="term" value="F:ATP binding"/>
    <property type="evidence" value="ECO:0007669"/>
    <property type="project" value="UniProtKB-KW"/>
</dbReference>
<evidence type="ECO:0000259" key="9">
    <source>
        <dbReference type="PROSITE" id="PS51192"/>
    </source>
</evidence>
<dbReference type="CDD" id="cd18791">
    <property type="entry name" value="SF2_C_RHA"/>
    <property type="match status" value="1"/>
</dbReference>
<dbReference type="GO" id="GO:0005730">
    <property type="term" value="C:nucleolus"/>
    <property type="evidence" value="ECO:0007669"/>
    <property type="project" value="TreeGrafter"/>
</dbReference>
<dbReference type="InterPro" id="IPR007502">
    <property type="entry name" value="Helicase-assoc_dom"/>
</dbReference>
<evidence type="ECO:0000256" key="2">
    <source>
        <dbReference type="ARBA" id="ARBA00012552"/>
    </source>
</evidence>
<evidence type="ECO:0000313" key="11">
    <source>
        <dbReference type="EMBL" id="CAH1389008.1"/>
    </source>
</evidence>
<dbReference type="InterPro" id="IPR027417">
    <property type="entry name" value="P-loop_NTPase"/>
</dbReference>
<feature type="compositionally biased region" description="Acidic residues" evidence="8">
    <location>
        <begin position="186"/>
        <end position="200"/>
    </location>
</feature>
<accession>A0A9P0GWV1</accession>
<dbReference type="FunFam" id="1.20.120.1080:FF:000046">
    <property type="entry name" value="ATP-dependent RNA helicase DHX37"/>
    <property type="match status" value="1"/>
</dbReference>
<dbReference type="InterPro" id="IPR014001">
    <property type="entry name" value="Helicase_ATP-bd"/>
</dbReference>
<evidence type="ECO:0000256" key="3">
    <source>
        <dbReference type="ARBA" id="ARBA00022741"/>
    </source>
</evidence>
<dbReference type="Gene3D" id="1.20.120.1080">
    <property type="match status" value="1"/>
</dbReference>